<dbReference type="EMBL" id="CP010979">
    <property type="protein sequence ID" value="AJQ48666.1"/>
    <property type="molecule type" value="Genomic_DNA"/>
</dbReference>
<evidence type="ECO:0000256" key="1">
    <source>
        <dbReference type="SAM" id="SignalP"/>
    </source>
</evidence>
<dbReference type="Gene3D" id="2.120.10.30">
    <property type="entry name" value="TolB, C-terminal domain"/>
    <property type="match status" value="1"/>
</dbReference>
<feature type="chain" id="PRO_5043437304" evidence="1">
    <location>
        <begin position="17"/>
        <end position="454"/>
    </location>
</feature>
<dbReference type="InterPro" id="IPR011042">
    <property type="entry name" value="6-blade_b-propeller_TolB-like"/>
</dbReference>
<dbReference type="AlphaFoldDB" id="A0AAU8RZ47"/>
<organism evidence="3 4">
    <name type="scientific">Pseudomonas putida S13.1.2</name>
    <dbReference type="NCBI Taxonomy" id="1384061"/>
    <lineage>
        <taxon>Bacteria</taxon>
        <taxon>Pseudomonadati</taxon>
        <taxon>Pseudomonadota</taxon>
        <taxon>Gammaproteobacteria</taxon>
        <taxon>Pseudomonadales</taxon>
        <taxon>Pseudomonadaceae</taxon>
        <taxon>Pseudomonas</taxon>
    </lineage>
</organism>
<gene>
    <name evidence="3" type="ORF">N805_16275</name>
</gene>
<dbReference type="PANTHER" id="PTHR19328">
    <property type="entry name" value="HEDGEHOG-INTERACTING PROTEIN"/>
    <property type="match status" value="1"/>
</dbReference>
<feature type="signal peptide" evidence="1">
    <location>
        <begin position="1"/>
        <end position="16"/>
    </location>
</feature>
<dbReference type="SUPFAM" id="SSF50952">
    <property type="entry name" value="Soluble quinoprotein glucose dehydrogenase"/>
    <property type="match status" value="1"/>
</dbReference>
<dbReference type="PROSITE" id="PS51257">
    <property type="entry name" value="PROKAR_LIPOPROTEIN"/>
    <property type="match status" value="1"/>
</dbReference>
<dbReference type="RefSeq" id="WP_019473060.1">
    <property type="nucleotide sequence ID" value="NZ_CP010979.1"/>
</dbReference>
<dbReference type="Pfam" id="PF22807">
    <property type="entry name" value="TrAA12"/>
    <property type="match status" value="2"/>
</dbReference>
<feature type="domain" description="Pyrroloquinoline quinone-dependent pyranose dehydrogenase beta-propeller" evidence="2">
    <location>
        <begin position="59"/>
        <end position="281"/>
    </location>
</feature>
<dbReference type="PANTHER" id="PTHR19328:SF55">
    <property type="entry name" value="BLR6566 PROTEIN"/>
    <property type="match status" value="1"/>
</dbReference>
<dbReference type="InterPro" id="IPR011041">
    <property type="entry name" value="Quinoprot_gluc/sorb_DH_b-prop"/>
</dbReference>
<evidence type="ECO:0000313" key="3">
    <source>
        <dbReference type="EMBL" id="AJQ48666.1"/>
    </source>
</evidence>
<name>A0AAU8RZ47_PSEPU</name>
<dbReference type="InterPro" id="IPR054539">
    <property type="entry name" value="Beta-prop_PDH"/>
</dbReference>
<evidence type="ECO:0000259" key="2">
    <source>
        <dbReference type="Pfam" id="PF22807"/>
    </source>
</evidence>
<reference evidence="3 4" key="1">
    <citation type="submission" date="2015-02" db="EMBL/GenBank/DDBJ databases">
        <title>Complete Genome Sequencing of Pseudomonas putida S13.1.2.</title>
        <authorList>
            <person name="Chong T.M."/>
            <person name="Chan K.G."/>
            <person name="Dessaux Y."/>
        </authorList>
    </citation>
    <scope>NUCLEOTIDE SEQUENCE [LARGE SCALE GENOMIC DNA]</scope>
    <source>
        <strain evidence="3 4">S13.1.2</strain>
    </source>
</reference>
<sequence>MKCLMPWLIAASLAGCGETALLSVNEGSGPTPSLPAPVKTLIPTVNIAPAVGWPKGSKPTAAPGTQVEAFASGLDHPRWLYLLPNGDVLVAETNAPPKPEDGKGIRGWAMGKAMKRAGATVPSANRITLLRDANHDGVAEIRSPFIEGLNSPFGMTLVGKDLYVADTDRLLRFHYEAGVMQITEKGHPVTELPGGPLNHHWTKNVIASPDGRKLYVTVGSNSNVGENGMEKEQGRAAIWEVDPASGKHRLFATGLRNPNGLAWEPHSNVLWTAVNERDEIGSDLVPDYITSVKEGGFYGWPYSYYGQHVDDRVQPQAPQKVAQALKPDYAVGPHTASLGLAFIGPGVLPAPFEQGALVGQHGSWNRKPHSGYKVIFVPFDRSGKPAGQPINLLTGFLDSQDKAMGRPVGVINDGRGGVLVADDVGNVVWRISKNAGHGMNQGTAAQAIPGSSTY</sequence>
<evidence type="ECO:0000313" key="4">
    <source>
        <dbReference type="Proteomes" id="UP000033260"/>
    </source>
</evidence>
<feature type="domain" description="Pyrroloquinoline quinone-dependent pyranose dehydrogenase beta-propeller" evidence="2">
    <location>
        <begin position="324"/>
        <end position="432"/>
    </location>
</feature>
<protein>
    <submittedName>
        <fullName evidence="3">Sorbosone dehydrogenase</fullName>
    </submittedName>
</protein>
<keyword evidence="1" id="KW-0732">Signal</keyword>
<accession>A0AAU8RZ47</accession>
<dbReference type="Proteomes" id="UP000033260">
    <property type="component" value="Chromosome"/>
</dbReference>
<proteinExistence type="predicted"/>